<dbReference type="Proteomes" id="UP001374893">
    <property type="component" value="Chromosome"/>
</dbReference>
<organism evidence="2 3">
    <name type="scientific">Haloferula helveola</name>
    <dbReference type="NCBI Taxonomy" id="490095"/>
    <lineage>
        <taxon>Bacteria</taxon>
        <taxon>Pseudomonadati</taxon>
        <taxon>Verrucomicrobiota</taxon>
        <taxon>Verrucomicrobiia</taxon>
        <taxon>Verrucomicrobiales</taxon>
        <taxon>Verrucomicrobiaceae</taxon>
        <taxon>Haloferula</taxon>
    </lineage>
</organism>
<keyword evidence="3" id="KW-1185">Reference proteome</keyword>
<dbReference type="RefSeq" id="WP_338690075.1">
    <property type="nucleotide sequence ID" value="NZ_AP024702.1"/>
</dbReference>
<evidence type="ECO:0000313" key="3">
    <source>
        <dbReference type="Proteomes" id="UP001374893"/>
    </source>
</evidence>
<name>A0ABM7R952_9BACT</name>
<evidence type="ECO:0000256" key="1">
    <source>
        <dbReference type="SAM" id="MobiDB-lite"/>
    </source>
</evidence>
<proteinExistence type="predicted"/>
<dbReference type="EMBL" id="AP024702">
    <property type="protein sequence ID" value="BCX47724.1"/>
    <property type="molecule type" value="Genomic_DNA"/>
</dbReference>
<accession>A0ABM7R952</accession>
<protein>
    <submittedName>
        <fullName evidence="2">Uncharacterized protein</fullName>
    </submittedName>
</protein>
<gene>
    <name evidence="2" type="ORF">HAHE_16320</name>
</gene>
<sequence length="165" mass="17891">MKKKTAYLALGIGVVCSLAFTPVLVSWTQSGMLDASPQAHFLAGVGHIVGWFGAEDLQQQSFASANRVIFDRVIVRMGPATEEEMDVLYEKACSRTTFKIGGLMTTRNDPPGFIAFEIQRDVEDEFRRELQAALEGYKRAQQSGGGSTPITGRVESKSPDAAGSD</sequence>
<feature type="region of interest" description="Disordered" evidence="1">
    <location>
        <begin position="137"/>
        <end position="165"/>
    </location>
</feature>
<reference evidence="2 3" key="1">
    <citation type="submission" date="2021-06" db="EMBL/GenBank/DDBJ databases">
        <title>Complete genome of Haloferula helveola possessing various polysaccharide degrading enzymes.</title>
        <authorList>
            <person name="Takami H."/>
            <person name="Huang C."/>
            <person name="Hamasaki K."/>
        </authorList>
    </citation>
    <scope>NUCLEOTIDE SEQUENCE [LARGE SCALE GENOMIC DNA]</scope>
    <source>
        <strain evidence="2 3">CN-1</strain>
    </source>
</reference>
<evidence type="ECO:0000313" key="2">
    <source>
        <dbReference type="EMBL" id="BCX47724.1"/>
    </source>
</evidence>